<evidence type="ECO:0000256" key="3">
    <source>
        <dbReference type="ARBA" id="ARBA00023125"/>
    </source>
</evidence>
<keyword evidence="3 6" id="KW-0238">DNA-binding</keyword>
<evidence type="ECO:0000256" key="5">
    <source>
        <dbReference type="ARBA" id="ARBA00023242"/>
    </source>
</evidence>
<accession>A0A8T1N0I1</accession>
<dbReference type="InterPro" id="IPR001356">
    <property type="entry name" value="HD"/>
</dbReference>
<feature type="domain" description="Homeobox" evidence="8">
    <location>
        <begin position="239"/>
        <end position="299"/>
    </location>
</feature>
<dbReference type="OrthoDB" id="3501850at2759"/>
<reference evidence="9 10" key="1">
    <citation type="journal article" date="2018" name="Biotechnol. Adv.">
        <title>Improved genomic resources and new bioinformatic workflow for the carcinogenic parasite Clonorchis sinensis: Biotechnological implications.</title>
        <authorList>
            <person name="Wang D."/>
            <person name="Korhonen P.K."/>
            <person name="Gasser R.B."/>
            <person name="Young N.D."/>
        </authorList>
    </citation>
    <scope>NUCLEOTIDE SEQUENCE [LARGE SCALE GENOMIC DNA]</scope>
    <source>
        <strain evidence="9">Cs-k2</strain>
    </source>
</reference>
<dbReference type="GO" id="GO:0005634">
    <property type="term" value="C:nucleus"/>
    <property type="evidence" value="ECO:0007669"/>
    <property type="project" value="UniProtKB-SubCell"/>
</dbReference>
<dbReference type="SMART" id="SM00389">
    <property type="entry name" value="HOX"/>
    <property type="match status" value="1"/>
</dbReference>
<reference evidence="9 10" key="2">
    <citation type="journal article" date="2021" name="Genomics">
        <title>High-quality reference genome for Clonorchis sinensis.</title>
        <authorList>
            <person name="Young N.D."/>
            <person name="Stroehlein A.J."/>
            <person name="Kinkar L."/>
            <person name="Wang T."/>
            <person name="Sohn W.M."/>
            <person name="Chang B.C.H."/>
            <person name="Kaur P."/>
            <person name="Weisz D."/>
            <person name="Dudchenko O."/>
            <person name="Aiden E.L."/>
            <person name="Korhonen P.K."/>
            <person name="Gasser R.B."/>
        </authorList>
    </citation>
    <scope>NUCLEOTIDE SEQUENCE [LARGE SCALE GENOMIC DNA]</scope>
    <source>
        <strain evidence="9">Cs-k2</strain>
    </source>
</reference>
<comment type="similarity">
    <text evidence="1">Belongs to the SIX/Sine oculis homeobox family.</text>
</comment>
<feature type="region of interest" description="Disordered" evidence="7">
    <location>
        <begin position="546"/>
        <end position="571"/>
    </location>
</feature>
<evidence type="ECO:0000259" key="8">
    <source>
        <dbReference type="PROSITE" id="PS50071"/>
    </source>
</evidence>
<dbReference type="GO" id="GO:0005667">
    <property type="term" value="C:transcription regulator complex"/>
    <property type="evidence" value="ECO:0007669"/>
    <property type="project" value="TreeGrafter"/>
</dbReference>
<dbReference type="PANTHER" id="PTHR10390">
    <property type="entry name" value="HOMEOBOX PROTEIN SIX"/>
    <property type="match status" value="1"/>
</dbReference>
<dbReference type="Proteomes" id="UP000286415">
    <property type="component" value="Unassembled WGS sequence"/>
</dbReference>
<dbReference type="CDD" id="cd00086">
    <property type="entry name" value="homeodomain"/>
    <property type="match status" value="1"/>
</dbReference>
<dbReference type="InterPro" id="IPR031701">
    <property type="entry name" value="SIX1_SD"/>
</dbReference>
<dbReference type="GO" id="GO:0000978">
    <property type="term" value="F:RNA polymerase II cis-regulatory region sequence-specific DNA binding"/>
    <property type="evidence" value="ECO:0007669"/>
    <property type="project" value="TreeGrafter"/>
</dbReference>
<dbReference type="Pfam" id="PF05920">
    <property type="entry name" value="Homeobox_KN"/>
    <property type="match status" value="1"/>
</dbReference>
<dbReference type="InterPro" id="IPR008422">
    <property type="entry name" value="KN_HD"/>
</dbReference>
<dbReference type="PROSITE" id="PS50071">
    <property type="entry name" value="HOMEOBOX_2"/>
    <property type="match status" value="1"/>
</dbReference>
<evidence type="ECO:0000256" key="7">
    <source>
        <dbReference type="SAM" id="MobiDB-lite"/>
    </source>
</evidence>
<evidence type="ECO:0000313" key="9">
    <source>
        <dbReference type="EMBL" id="KAG5455127.1"/>
    </source>
</evidence>
<evidence type="ECO:0000256" key="2">
    <source>
        <dbReference type="ARBA" id="ARBA00022473"/>
    </source>
</evidence>
<dbReference type="Gene3D" id="1.10.10.60">
    <property type="entry name" value="Homeodomain-like"/>
    <property type="match status" value="1"/>
</dbReference>
<name>A0A8T1N0I1_CLOSI</name>
<comment type="caution">
    <text evidence="9">The sequence shown here is derived from an EMBL/GenBank/DDBJ whole genome shotgun (WGS) entry which is preliminary data.</text>
</comment>
<dbReference type="InterPro" id="IPR009057">
    <property type="entry name" value="Homeodomain-like_sf"/>
</dbReference>
<protein>
    <submittedName>
        <fullName evidence="9">Fso1</fullName>
    </submittedName>
</protein>
<evidence type="ECO:0000256" key="4">
    <source>
        <dbReference type="ARBA" id="ARBA00023155"/>
    </source>
</evidence>
<dbReference type="PANTHER" id="PTHR10390:SF61">
    <property type="entry name" value="HOMEOBOX PROTEIN SIX2"/>
    <property type="match status" value="1"/>
</dbReference>
<dbReference type="PROSITE" id="PS00027">
    <property type="entry name" value="HOMEOBOX_1"/>
    <property type="match status" value="1"/>
</dbReference>
<keyword evidence="2" id="KW-0217">Developmental protein</keyword>
<comment type="subcellular location">
    <subcellularLocation>
        <location evidence="6">Nucleus</location>
    </subcellularLocation>
</comment>
<sequence>MYASLQTRPTSTLLGHLETSTDSGSDSVLEYRTLQHPIRSLVYCSSQYSERSTVRIDEYFRHPSDLLSSPTCLYSSISRFQESLKSNEPATTPVFNVFTCAPTSNCSSETVTGSHDKQHPSCSLCFTEPQITCICEVLQQRGDITRLEYFLQTLPQLERVQLLESVLAARATVAFHKGNYSELYNLLESHSFSIEHHSRLQSLWLRAHYAEEEKAKGRVLGAVAKYRIRRKFPLPRTIWDGEETSYCFKEKSRTLLREWYNHNPYPSPRDKRELAETTGLTTTQVSNWFKNRRQRDRAIDFNGSRQGEHRTAGIIEGNEEQSVCYEDVGVDSDMDFDATTLCNSQQPPVVVDARRSTKPYPNSHSSTDMIPSAEEKTIQFSQIPYNLIRANLGAQDQYSPQVVMNATTSTLSQATDALHSFEHYLKLQDWHNYGLELQKRFRQGYPDLRETVVVDRNSSRSSSDYSACFHAGDSVSHSTLGYQLSLNKRDYSRSCIFEPETSNSRPAVHIQNLNLPAYNRNTFVSVPQTEMSELSGCTLPDNRVSETKTLRRGAPNRTQYEPEKTTGSENFPRVGSLARLETRNNSSTGESSCGESFTEPENELAMFNTPSLQDECTTESGNASHSDMERSCPTAAEHYALQYKDTTDQAYSDYGSTFPRTSALQVTTMLDHNTRLQADIQLDIIDNERISYDGDPVAEANRSPWIKGEEHNVLPITFPHMT</sequence>
<dbReference type="Pfam" id="PF16878">
    <property type="entry name" value="SIX1_SD"/>
    <property type="match status" value="1"/>
</dbReference>
<keyword evidence="5 6" id="KW-0539">Nucleus</keyword>
<proteinExistence type="inferred from homology"/>
<dbReference type="SUPFAM" id="SSF46689">
    <property type="entry name" value="Homeodomain-like"/>
    <property type="match status" value="1"/>
</dbReference>
<evidence type="ECO:0000256" key="6">
    <source>
        <dbReference type="PROSITE-ProRule" id="PRU00108"/>
    </source>
</evidence>
<keyword evidence="10" id="KW-1185">Reference proteome</keyword>
<evidence type="ECO:0000256" key="1">
    <source>
        <dbReference type="ARBA" id="ARBA00008161"/>
    </source>
</evidence>
<keyword evidence="4 6" id="KW-0371">Homeobox</keyword>
<dbReference type="FunFam" id="1.10.10.60:FF:000063">
    <property type="entry name" value="SIX homeobox 2"/>
    <property type="match status" value="1"/>
</dbReference>
<feature type="DNA-binding region" description="Homeobox" evidence="6">
    <location>
        <begin position="241"/>
        <end position="300"/>
    </location>
</feature>
<dbReference type="InterPro" id="IPR017970">
    <property type="entry name" value="Homeobox_CS"/>
</dbReference>
<evidence type="ECO:0000313" key="10">
    <source>
        <dbReference type="Proteomes" id="UP000286415"/>
    </source>
</evidence>
<dbReference type="GO" id="GO:0000981">
    <property type="term" value="F:DNA-binding transcription factor activity, RNA polymerase II-specific"/>
    <property type="evidence" value="ECO:0007669"/>
    <property type="project" value="InterPro"/>
</dbReference>
<dbReference type="EMBL" id="NIRI02000005">
    <property type="protein sequence ID" value="KAG5455127.1"/>
    <property type="molecule type" value="Genomic_DNA"/>
</dbReference>
<organism evidence="9 10">
    <name type="scientific">Clonorchis sinensis</name>
    <name type="common">Chinese liver fluke</name>
    <dbReference type="NCBI Taxonomy" id="79923"/>
    <lineage>
        <taxon>Eukaryota</taxon>
        <taxon>Metazoa</taxon>
        <taxon>Spiralia</taxon>
        <taxon>Lophotrochozoa</taxon>
        <taxon>Platyhelminthes</taxon>
        <taxon>Trematoda</taxon>
        <taxon>Digenea</taxon>
        <taxon>Opisthorchiida</taxon>
        <taxon>Opisthorchiata</taxon>
        <taxon>Opisthorchiidae</taxon>
        <taxon>Clonorchis</taxon>
    </lineage>
</organism>
<dbReference type="AlphaFoldDB" id="A0A8T1N0I1"/>
<gene>
    <name evidence="9" type="ORF">CSKR_203825</name>
</gene>